<dbReference type="OrthoDB" id="9813806at2"/>
<evidence type="ECO:0000313" key="2">
    <source>
        <dbReference type="EMBL" id="BBA36730.1"/>
    </source>
</evidence>
<organism evidence="2 3">
    <name type="scientific">Methylocaldum marinum</name>
    <dbReference type="NCBI Taxonomy" id="1432792"/>
    <lineage>
        <taxon>Bacteria</taxon>
        <taxon>Pseudomonadati</taxon>
        <taxon>Pseudomonadota</taxon>
        <taxon>Gammaproteobacteria</taxon>
        <taxon>Methylococcales</taxon>
        <taxon>Methylococcaceae</taxon>
        <taxon>Methylocaldum</taxon>
    </lineage>
</organism>
<dbReference type="EMBL" id="AP017928">
    <property type="protein sequence ID" value="BBA36730.1"/>
    <property type="molecule type" value="Genomic_DNA"/>
</dbReference>
<reference evidence="2 3" key="1">
    <citation type="submission" date="2016-12" db="EMBL/GenBank/DDBJ databases">
        <title>Genome sequencing of Methylocaldum marinum.</title>
        <authorList>
            <person name="Takeuchi M."/>
            <person name="Kamagata Y."/>
            <person name="Hiraoka S."/>
            <person name="Oshima K."/>
            <person name="Hattori M."/>
            <person name="Iwasaki W."/>
        </authorList>
    </citation>
    <scope>NUCLEOTIDE SEQUENCE [LARGE SCALE GENOMIC DNA]</scope>
    <source>
        <strain evidence="2 3">S8</strain>
    </source>
</reference>
<accession>A0A250KYL6</accession>
<sequence>MSEPLNIVILGLSITSSWGNGHATTYRALVHGLSLRGHSVLFLERDQPWYAKNRDLPHPPYGTTCLYADFDELRDRFTEEVAQADLVIVGSYVPDGVEVGRWVVDTARGLTAFYDIDTPITLAKLVHGDYEYLHPDLIPRYGLYLSFTGGPLLSWLKRSYRAQRVEPLYCSVDPDLHSADFGPIEYDLGYMGTYSEDRQPIVQELLLKPAQIWKEGRFAVVGPQYPETIAWPRNVNRIEHFPPSSHRRFYTSQRFTLNITRREMVRAGYSPSVRLFEAAACGTPVISDIWQGLNSFFRIGEEILVAERAEDVLRYLQETSDAERNRIGERARAKVLSAHTSIHRAIEVENHVRRIRGGYPRPRIIHSYG</sequence>
<protein>
    <submittedName>
        <fullName evidence="2">UDP-N-acetylglucosamine 2-epimerase</fullName>
    </submittedName>
</protein>
<evidence type="ECO:0000259" key="1">
    <source>
        <dbReference type="Pfam" id="PF13524"/>
    </source>
</evidence>
<gene>
    <name evidence="2" type="ORF">sS8_4807</name>
</gene>
<dbReference type="Gene3D" id="3.40.50.2000">
    <property type="entry name" value="Glycogen Phosphorylase B"/>
    <property type="match status" value="1"/>
</dbReference>
<name>A0A250KYL6_9GAMM</name>
<dbReference type="InterPro" id="IPR055259">
    <property type="entry name" value="YkvP/CgeB_Glyco_trans-like"/>
</dbReference>
<dbReference type="Proteomes" id="UP000266313">
    <property type="component" value="Chromosome"/>
</dbReference>
<evidence type="ECO:0000313" key="3">
    <source>
        <dbReference type="Proteomes" id="UP000266313"/>
    </source>
</evidence>
<dbReference type="KEGG" id="mmai:sS8_4807"/>
<keyword evidence="3" id="KW-1185">Reference proteome</keyword>
<dbReference type="SUPFAM" id="SSF53756">
    <property type="entry name" value="UDP-Glycosyltransferase/glycogen phosphorylase"/>
    <property type="match status" value="1"/>
</dbReference>
<dbReference type="AlphaFoldDB" id="A0A250KYL6"/>
<dbReference type="Pfam" id="PF13524">
    <property type="entry name" value="Glyco_trans_1_2"/>
    <property type="match status" value="1"/>
</dbReference>
<proteinExistence type="predicted"/>
<dbReference type="RefSeq" id="WP_119631853.1">
    <property type="nucleotide sequence ID" value="NZ_AP017928.1"/>
</dbReference>
<feature type="domain" description="Spore protein YkvP/CgeB glycosyl transferase-like" evidence="1">
    <location>
        <begin position="204"/>
        <end position="348"/>
    </location>
</feature>